<keyword evidence="3 7" id="KW-0378">Hydrolase</keyword>
<name>A0AAD6N125_9EURO</name>
<evidence type="ECO:0000256" key="3">
    <source>
        <dbReference type="ARBA" id="ARBA00022801"/>
    </source>
</evidence>
<comment type="caution">
    <text evidence="9">The sequence shown here is derived from an EMBL/GenBank/DDBJ whole genome shotgun (WGS) entry which is preliminary data.</text>
</comment>
<organism evidence="9 10">
    <name type="scientific">Penicillium malachiteum</name>
    <dbReference type="NCBI Taxonomy" id="1324776"/>
    <lineage>
        <taxon>Eukaryota</taxon>
        <taxon>Fungi</taxon>
        <taxon>Dikarya</taxon>
        <taxon>Ascomycota</taxon>
        <taxon>Pezizomycotina</taxon>
        <taxon>Eurotiomycetes</taxon>
        <taxon>Eurotiomycetidae</taxon>
        <taxon>Eurotiales</taxon>
        <taxon>Aspergillaceae</taxon>
        <taxon>Penicillium</taxon>
    </lineage>
</organism>
<evidence type="ECO:0000256" key="1">
    <source>
        <dbReference type="ARBA" id="ARBA00009865"/>
    </source>
</evidence>
<comment type="similarity">
    <text evidence="1 7">Belongs to the glycosyl hydrolase 43 family.</text>
</comment>
<protein>
    <submittedName>
        <fullName evidence="9">Uncharacterized protein</fullName>
    </submittedName>
</protein>
<evidence type="ECO:0000256" key="6">
    <source>
        <dbReference type="PIRSR" id="PIRSR606710-2"/>
    </source>
</evidence>
<feature type="active site" description="Proton donor" evidence="5">
    <location>
        <position position="210"/>
    </location>
</feature>
<dbReference type="Gene3D" id="2.115.10.20">
    <property type="entry name" value="Glycosyl hydrolase domain, family 43"/>
    <property type="match status" value="1"/>
</dbReference>
<evidence type="ECO:0000256" key="2">
    <source>
        <dbReference type="ARBA" id="ARBA00022729"/>
    </source>
</evidence>
<proteinExistence type="inferred from homology"/>
<dbReference type="AlphaFoldDB" id="A0AAD6N125"/>
<keyword evidence="10" id="KW-1185">Reference proteome</keyword>
<dbReference type="Pfam" id="PF04616">
    <property type="entry name" value="Glyco_hydro_43"/>
    <property type="match status" value="1"/>
</dbReference>
<keyword evidence="2 8" id="KW-0732">Signal</keyword>
<evidence type="ECO:0000256" key="4">
    <source>
        <dbReference type="ARBA" id="ARBA00023295"/>
    </source>
</evidence>
<dbReference type="SUPFAM" id="SSF75005">
    <property type="entry name" value="Arabinanase/levansucrase/invertase"/>
    <property type="match status" value="1"/>
</dbReference>
<dbReference type="PANTHER" id="PTHR42812">
    <property type="entry name" value="BETA-XYLOSIDASE"/>
    <property type="match status" value="1"/>
</dbReference>
<reference evidence="9" key="2">
    <citation type="submission" date="2023-01" db="EMBL/GenBank/DDBJ databases">
        <authorList>
            <person name="Petersen C."/>
        </authorList>
    </citation>
    <scope>NUCLEOTIDE SEQUENCE</scope>
    <source>
        <strain evidence="9">IBT 17514</strain>
    </source>
</reference>
<gene>
    <name evidence="9" type="ORF">N7493_000042</name>
</gene>
<feature type="site" description="Important for catalytic activity, responsible for pKa modulation of the active site Glu and correct orientation of both the proton donor and substrate" evidence="6">
    <location>
        <position position="147"/>
    </location>
</feature>
<dbReference type="PANTHER" id="PTHR42812:SF5">
    <property type="entry name" value="ENDO-ARABINASE"/>
    <property type="match status" value="1"/>
</dbReference>
<dbReference type="InterPro" id="IPR006710">
    <property type="entry name" value="Glyco_hydro_43"/>
</dbReference>
<evidence type="ECO:0000256" key="7">
    <source>
        <dbReference type="RuleBase" id="RU361187"/>
    </source>
</evidence>
<evidence type="ECO:0000313" key="9">
    <source>
        <dbReference type="EMBL" id="KAJ5740170.1"/>
    </source>
</evidence>
<feature type="active site" description="Proton acceptor" evidence="5">
    <location>
        <position position="31"/>
    </location>
</feature>
<evidence type="ECO:0000256" key="5">
    <source>
        <dbReference type="PIRSR" id="PIRSR606710-1"/>
    </source>
</evidence>
<dbReference type="CDD" id="cd08999">
    <property type="entry name" value="GH43_ABN-like"/>
    <property type="match status" value="1"/>
</dbReference>
<dbReference type="EMBL" id="JAQJAN010000001">
    <property type="protein sequence ID" value="KAJ5740170.1"/>
    <property type="molecule type" value="Genomic_DNA"/>
</dbReference>
<keyword evidence="4 7" id="KW-0326">Glycosidase</keyword>
<dbReference type="InterPro" id="IPR023296">
    <property type="entry name" value="Glyco_hydro_beta-prop_sf"/>
</dbReference>
<accession>A0AAD6N125</accession>
<feature type="chain" id="PRO_5042010303" evidence="8">
    <location>
        <begin position="20"/>
        <end position="318"/>
    </location>
</feature>
<evidence type="ECO:0000256" key="8">
    <source>
        <dbReference type="SAM" id="SignalP"/>
    </source>
</evidence>
<dbReference type="GO" id="GO:0004553">
    <property type="term" value="F:hydrolase activity, hydrolyzing O-glycosyl compounds"/>
    <property type="evidence" value="ECO:0007669"/>
    <property type="project" value="InterPro"/>
</dbReference>
<dbReference type="GO" id="GO:0005975">
    <property type="term" value="P:carbohydrate metabolic process"/>
    <property type="evidence" value="ECO:0007669"/>
    <property type="project" value="InterPro"/>
</dbReference>
<feature type="signal peptide" evidence="8">
    <location>
        <begin position="1"/>
        <end position="19"/>
    </location>
</feature>
<evidence type="ECO:0000313" key="10">
    <source>
        <dbReference type="Proteomes" id="UP001215712"/>
    </source>
</evidence>
<sequence>MNTAIILTVLSAVLGVANSESTLAIDADFPDPCVIQTGDSYYAFATSGNGVNVQVASSSDFVTWDLMSGADALPGPFPSWVASSPAVWAPDVIQRDDGTYVMYFSAASSQDSSKHCVGAATSTSITGPYTPEDDVLACPLDQGGAIDADGFKDGDTYYVVYKIDGNSLDGDGTTHATPILLQELNSDAVTPNGGTTQLLDRDDNDGPLIEAPSLANVDGTYYLSFSSNTYDTTSYDVSYATASALTGPYTKTQAPNAPLLVSGDPSNFGNLAGPGGADFNGDGSKIVFHAFENGQTIDKGRAMYVADINVSGGVITIQ</sequence>
<dbReference type="InterPro" id="IPR051795">
    <property type="entry name" value="Glycosyl_Hydrlase_43"/>
</dbReference>
<dbReference type="Proteomes" id="UP001215712">
    <property type="component" value="Unassembled WGS sequence"/>
</dbReference>
<reference evidence="9" key="1">
    <citation type="journal article" date="2023" name="IMA Fungus">
        <title>Comparative genomic study of the Penicillium genus elucidates a diverse pangenome and 15 lateral gene transfer events.</title>
        <authorList>
            <person name="Petersen C."/>
            <person name="Sorensen T."/>
            <person name="Nielsen M.R."/>
            <person name="Sondergaard T.E."/>
            <person name="Sorensen J.L."/>
            <person name="Fitzpatrick D.A."/>
            <person name="Frisvad J.C."/>
            <person name="Nielsen K.L."/>
        </authorList>
    </citation>
    <scope>NUCLEOTIDE SEQUENCE</scope>
    <source>
        <strain evidence="9">IBT 17514</strain>
    </source>
</reference>